<feature type="domain" description="Phosphoribosyl-AMP cyclohydrolase" evidence="21">
    <location>
        <begin position="244"/>
        <end position="316"/>
    </location>
</feature>
<dbReference type="PANTHER" id="PTHR42945">
    <property type="entry name" value="HISTIDINE BIOSYNTHESIS BIFUNCTIONAL PROTEIN"/>
    <property type="match status" value="1"/>
</dbReference>
<dbReference type="SUPFAM" id="SSF141734">
    <property type="entry name" value="HisI-like"/>
    <property type="match status" value="1"/>
</dbReference>
<reference evidence="22" key="1">
    <citation type="submission" date="2022-09" db="EMBL/GenBank/DDBJ databases">
        <title>Actin cytoskeleton and complex cell architecture in an #Asgard archaeon.</title>
        <authorList>
            <person name="Ponce Toledo R.I."/>
            <person name="Schleper C."/>
            <person name="Rodrigues Oliveira T."/>
            <person name="Wollweber F."/>
            <person name="Xu J."/>
            <person name="Rittmann S."/>
            <person name="Klingl A."/>
            <person name="Pilhofer M."/>
        </authorList>
    </citation>
    <scope>NUCLEOTIDE SEQUENCE</scope>
    <source>
        <strain evidence="22">B-35</strain>
    </source>
</reference>
<dbReference type="Gene3D" id="3.20.20.70">
    <property type="entry name" value="Aldolase class I"/>
    <property type="match status" value="1"/>
</dbReference>
<dbReference type="CDD" id="cd11534">
    <property type="entry name" value="NTP-PPase_HisIE_like"/>
    <property type="match status" value="1"/>
</dbReference>
<dbReference type="InterPro" id="IPR038019">
    <property type="entry name" value="PRib_AMP_CycHydrolase_sf"/>
</dbReference>
<evidence type="ECO:0000256" key="19">
    <source>
        <dbReference type="ARBA" id="ARBA00023268"/>
    </source>
</evidence>
<dbReference type="SUPFAM" id="SSF101386">
    <property type="entry name" value="all-alpha NTP pyrophosphatases"/>
    <property type="match status" value="1"/>
</dbReference>
<dbReference type="InterPro" id="IPR011060">
    <property type="entry name" value="RibuloseP-bd_barrel"/>
</dbReference>
<evidence type="ECO:0000256" key="17">
    <source>
        <dbReference type="ARBA" id="ARBA00023102"/>
    </source>
</evidence>
<evidence type="ECO:0000256" key="5">
    <source>
        <dbReference type="ARBA" id="ARBA00005133"/>
    </source>
</evidence>
<comment type="subcellular location">
    <subcellularLocation>
        <location evidence="4">Cytoplasm</location>
    </subcellularLocation>
</comment>
<keyword evidence="18" id="KW-0413">Isomerase</keyword>
<proteinExistence type="inferred from homology"/>
<evidence type="ECO:0000256" key="1">
    <source>
        <dbReference type="ARBA" id="ARBA00000024"/>
    </source>
</evidence>
<accession>A0ABY6HTQ2</accession>
<organism evidence="22 23">
    <name type="scientific">Candidatus Lokiarchaeum ossiferum</name>
    <dbReference type="NCBI Taxonomy" id="2951803"/>
    <lineage>
        <taxon>Archaea</taxon>
        <taxon>Promethearchaeati</taxon>
        <taxon>Promethearchaeota</taxon>
        <taxon>Promethearchaeia</taxon>
        <taxon>Promethearchaeales</taxon>
        <taxon>Promethearchaeaceae</taxon>
        <taxon>Candidatus Lokiarchaeum</taxon>
    </lineage>
</organism>
<dbReference type="InterPro" id="IPR006062">
    <property type="entry name" value="His_biosynth"/>
</dbReference>
<evidence type="ECO:0000256" key="13">
    <source>
        <dbReference type="ARBA" id="ARBA00022605"/>
    </source>
</evidence>
<dbReference type="InterPro" id="IPR002496">
    <property type="entry name" value="PRib_AMP_CycHydrolase_dom"/>
</dbReference>
<evidence type="ECO:0000256" key="4">
    <source>
        <dbReference type="ARBA" id="ARBA00004496"/>
    </source>
</evidence>
<dbReference type="Proteomes" id="UP001208689">
    <property type="component" value="Chromosome"/>
</dbReference>
<evidence type="ECO:0000256" key="16">
    <source>
        <dbReference type="ARBA" id="ARBA00022840"/>
    </source>
</evidence>
<dbReference type="Pfam" id="PF01502">
    <property type="entry name" value="PRA-CH"/>
    <property type="match status" value="1"/>
</dbReference>
<dbReference type="NCBIfam" id="TIGR03188">
    <property type="entry name" value="histidine_hisI"/>
    <property type="match status" value="1"/>
</dbReference>
<keyword evidence="16" id="KW-0067">ATP-binding</keyword>
<dbReference type="PANTHER" id="PTHR42945:SF1">
    <property type="entry name" value="HISTIDINE BIOSYNTHESIS BIFUNCTIONAL PROTEIN HIS7"/>
    <property type="match status" value="1"/>
</dbReference>
<dbReference type="CDD" id="cd04732">
    <property type="entry name" value="HisA"/>
    <property type="match status" value="1"/>
</dbReference>
<dbReference type="InterPro" id="IPR023016">
    <property type="entry name" value="HisA/PriA"/>
</dbReference>
<keyword evidence="17 20" id="KW-0368">Histidine biosynthesis</keyword>
<gene>
    <name evidence="22" type="ORF">NEF87_003090</name>
</gene>
<comment type="pathway">
    <text evidence="7">Amino-acid biosynthesis; L-histidine biosynthesis; L-histidine from 5-phospho-alpha-D-ribose 1-diphosphate: step 2/9.</text>
</comment>
<evidence type="ECO:0000256" key="11">
    <source>
        <dbReference type="ARBA" id="ARBA00018464"/>
    </source>
</evidence>
<dbReference type="Pfam" id="PF00977">
    <property type="entry name" value="His_biosynth"/>
    <property type="match status" value="1"/>
</dbReference>
<comment type="similarity">
    <text evidence="20">Belongs to the HisA/HisF family.</text>
</comment>
<dbReference type="InterPro" id="IPR008179">
    <property type="entry name" value="HisE"/>
</dbReference>
<evidence type="ECO:0000256" key="10">
    <source>
        <dbReference type="ARBA" id="ARBA00012721"/>
    </source>
</evidence>
<comment type="catalytic activity">
    <reaction evidence="1">
        <text>1-(5-phospho-beta-D-ribosyl)-5'-AMP + H2O = 1-(5-phospho-beta-D-ribosyl)-5-[(5-phospho-beta-D-ribosylamino)methylideneamino]imidazole-4-carboxamide</text>
        <dbReference type="Rhea" id="RHEA:20049"/>
        <dbReference type="ChEBI" id="CHEBI:15377"/>
        <dbReference type="ChEBI" id="CHEBI:58435"/>
        <dbReference type="ChEBI" id="CHEBI:59457"/>
        <dbReference type="EC" id="3.5.4.19"/>
    </reaction>
</comment>
<evidence type="ECO:0000313" key="22">
    <source>
        <dbReference type="EMBL" id="UYP46805.1"/>
    </source>
</evidence>
<keyword evidence="23" id="KW-1185">Reference proteome</keyword>
<dbReference type="SUPFAM" id="SSF51366">
    <property type="entry name" value="Ribulose-phoshate binding barrel"/>
    <property type="match status" value="1"/>
</dbReference>
<keyword evidence="12" id="KW-0963">Cytoplasm</keyword>
<dbReference type="InterPro" id="IPR013785">
    <property type="entry name" value="Aldolase_TIM"/>
</dbReference>
<evidence type="ECO:0000256" key="6">
    <source>
        <dbReference type="ARBA" id="ARBA00005169"/>
    </source>
</evidence>
<dbReference type="Gene3D" id="1.10.287.1080">
    <property type="entry name" value="MazG-like"/>
    <property type="match status" value="1"/>
</dbReference>
<evidence type="ECO:0000256" key="7">
    <source>
        <dbReference type="ARBA" id="ARBA00005204"/>
    </source>
</evidence>
<keyword evidence="19" id="KW-0511">Multifunctional enzyme</keyword>
<evidence type="ECO:0000256" key="12">
    <source>
        <dbReference type="ARBA" id="ARBA00022490"/>
    </source>
</evidence>
<dbReference type="EMBL" id="CP104013">
    <property type="protein sequence ID" value="UYP46805.1"/>
    <property type="molecule type" value="Genomic_DNA"/>
</dbReference>
<evidence type="ECO:0000256" key="15">
    <source>
        <dbReference type="ARBA" id="ARBA00022801"/>
    </source>
</evidence>
<dbReference type="GO" id="GO:0004635">
    <property type="term" value="F:phosphoribosyl-AMP cyclohydrolase activity"/>
    <property type="evidence" value="ECO:0007669"/>
    <property type="project" value="UniProtKB-EC"/>
</dbReference>
<comment type="catalytic activity">
    <reaction evidence="2">
        <text>1-(5-phospho-beta-D-ribosyl)-5-[(5-phospho-beta-D-ribosylamino)methylideneamino]imidazole-4-carboxamide = 5-[(5-phospho-1-deoxy-D-ribulos-1-ylimino)methylamino]-1-(5-phospho-beta-D-ribosyl)imidazole-4-carboxamide</text>
        <dbReference type="Rhea" id="RHEA:15469"/>
        <dbReference type="ChEBI" id="CHEBI:58435"/>
        <dbReference type="ChEBI" id="CHEBI:58525"/>
        <dbReference type="EC" id="5.3.1.16"/>
    </reaction>
</comment>
<dbReference type="InterPro" id="IPR021130">
    <property type="entry name" value="PRib-ATP_PPHydrolase-like"/>
</dbReference>
<dbReference type="EC" id="3.6.1.31" evidence="8"/>
<dbReference type="Pfam" id="PF01503">
    <property type="entry name" value="PRA-PH"/>
    <property type="match status" value="1"/>
</dbReference>
<dbReference type="Gene3D" id="3.10.20.810">
    <property type="entry name" value="Phosphoribosyl-AMP cyclohydrolase"/>
    <property type="match status" value="1"/>
</dbReference>
<evidence type="ECO:0000256" key="14">
    <source>
        <dbReference type="ARBA" id="ARBA00022741"/>
    </source>
</evidence>
<comment type="pathway">
    <text evidence="5">Amino-acid biosynthesis; L-histidine biosynthesis; L-histidine from 5-phospho-alpha-D-ribose 1-diphosphate: step 4/9.</text>
</comment>
<dbReference type="EC" id="5.3.1.16" evidence="9"/>
<keyword evidence="13 20" id="KW-0028">Amino-acid biosynthesis</keyword>
<comment type="pathway">
    <text evidence="6">Amino-acid biosynthesis; L-histidine biosynthesis; L-histidine from 5-phospho-alpha-D-ribose 1-diphosphate: step 3/9.</text>
</comment>
<dbReference type="EC" id="3.5.4.19" evidence="10"/>
<evidence type="ECO:0000256" key="20">
    <source>
        <dbReference type="RuleBase" id="RU003657"/>
    </source>
</evidence>
<evidence type="ECO:0000256" key="3">
    <source>
        <dbReference type="ARBA" id="ARBA00001460"/>
    </source>
</evidence>
<evidence type="ECO:0000256" key="18">
    <source>
        <dbReference type="ARBA" id="ARBA00023235"/>
    </source>
</evidence>
<evidence type="ECO:0000313" key="23">
    <source>
        <dbReference type="Proteomes" id="UP001208689"/>
    </source>
</evidence>
<evidence type="ECO:0000259" key="21">
    <source>
        <dbReference type="Pfam" id="PF01502"/>
    </source>
</evidence>
<sequence>MIIPSIDLMNGKAVQLQQGKKLILEREDIFELANEFKKYGEIAVIDLDAALGKGDNIDIIKKLCSIAPCRVGGGIRSLERANELLQAGAQKIIIGTAATPEFLQKLPKDRLIVAIDTKGDKVVNRGWQNKTNITPQAMIALVDSFCSEYLFTNVDVEGMMQGLEFKIVDELQQLTKNPMTVAGGTTTISDIKDLEKRNLNSQIGMAIYTGAIELSEAFVEMIDFDKGAGLVPTIVEDDKGQILMLAYSNRQSLLQTFKTGLGTYFSRSRKEIWIKGKTSSNMQTFITARYDCDRDTLLFRVKQENRACHLEQYSCFGDQRFSLSNLYEVITDRIDNPSPQSYTSKIVQQESLIMAKIQEESAEVVNYVDRDNLVWEISDLTYFLMVLMAKKGITPAEIRNELWRRRR</sequence>
<evidence type="ECO:0000256" key="8">
    <source>
        <dbReference type="ARBA" id="ARBA00012414"/>
    </source>
</evidence>
<comment type="catalytic activity">
    <reaction evidence="3">
        <text>1-(5-phospho-beta-D-ribosyl)-ATP + H2O = 1-(5-phospho-beta-D-ribosyl)-5'-AMP + diphosphate + H(+)</text>
        <dbReference type="Rhea" id="RHEA:22828"/>
        <dbReference type="ChEBI" id="CHEBI:15377"/>
        <dbReference type="ChEBI" id="CHEBI:15378"/>
        <dbReference type="ChEBI" id="CHEBI:33019"/>
        <dbReference type="ChEBI" id="CHEBI:59457"/>
        <dbReference type="ChEBI" id="CHEBI:73183"/>
        <dbReference type="EC" id="3.6.1.31"/>
    </reaction>
</comment>
<keyword evidence="14" id="KW-0547">Nucleotide-binding</keyword>
<evidence type="ECO:0000256" key="2">
    <source>
        <dbReference type="ARBA" id="ARBA00000901"/>
    </source>
</evidence>
<name>A0ABY6HTQ2_9ARCH</name>
<keyword evidence="15 22" id="KW-0378">Hydrolase</keyword>
<evidence type="ECO:0000256" key="9">
    <source>
        <dbReference type="ARBA" id="ARBA00012550"/>
    </source>
</evidence>
<protein>
    <recommendedName>
        <fullName evidence="11">1-(5-phosphoribosyl)-5-[(5-phosphoribosylamino)methylideneamino] imidazole-4-carboxamide isomerase</fullName>
        <ecNumber evidence="10">3.5.4.19</ecNumber>
        <ecNumber evidence="8">3.6.1.31</ecNumber>
        <ecNumber evidence="9">5.3.1.16</ecNumber>
    </recommendedName>
</protein>